<reference evidence="1 2" key="1">
    <citation type="submission" date="2024-02" db="EMBL/GenBank/DDBJ databases">
        <authorList>
            <person name="Chen Y."/>
            <person name="Shah S."/>
            <person name="Dougan E. K."/>
            <person name="Thang M."/>
            <person name="Chan C."/>
        </authorList>
    </citation>
    <scope>NUCLEOTIDE SEQUENCE [LARGE SCALE GENOMIC DNA]</scope>
</reference>
<accession>A0ABP0HID6</accession>
<dbReference type="EMBL" id="CAXAMN010000481">
    <property type="protein sequence ID" value="CAK8988939.1"/>
    <property type="molecule type" value="Genomic_DNA"/>
</dbReference>
<sequence>MAPKKRPAKSGRTFGHVVPLGSTCLVARHLQNKGLRVCKFPFDWMYSTPYLVRHALTDNFKVFLDPKQYQMNPKSDAGHRNVGTIHKTYLRMQDTKVRKVVFPHHQLWSGSPQCKELRKSFLRAAQRCRQVLRAPKGAKGPKGARTLFVCALTIRSREALKAARDEDWSLTGRGKCPIPEEGGPELCSRAEILRLFKVLQEKSARPFHLEVVYLLTPSAEKKESRPCRKRVFQRESGRRSLRITELYCKGDNTGLVFPEDEDMLAFHNIITESGQRRFPLPAFDEDREATGKAVKAQRSQQPRNQDFKRKEWLKQRLRFVQKNPKVEGSSAHQRYERYKKAKTLQEFFNLGGEGKVPPAPILSSGSLSGCT</sequence>
<gene>
    <name evidence="1" type="ORF">CCMP2556_LOCUS1461</name>
</gene>
<name>A0ABP0HID6_9DINO</name>
<evidence type="ECO:0000313" key="2">
    <source>
        <dbReference type="Proteomes" id="UP001642484"/>
    </source>
</evidence>
<keyword evidence="2" id="KW-1185">Reference proteome</keyword>
<dbReference type="InterPro" id="IPR014903">
    <property type="entry name" value="DUF1796"/>
</dbReference>
<comment type="caution">
    <text evidence="1">The sequence shown here is derived from an EMBL/GenBank/DDBJ whole genome shotgun (WGS) entry which is preliminary data.</text>
</comment>
<protein>
    <submittedName>
        <fullName evidence="1">Uncharacterized protein</fullName>
    </submittedName>
</protein>
<organism evidence="1 2">
    <name type="scientific">Durusdinium trenchii</name>
    <dbReference type="NCBI Taxonomy" id="1381693"/>
    <lineage>
        <taxon>Eukaryota</taxon>
        <taxon>Sar</taxon>
        <taxon>Alveolata</taxon>
        <taxon>Dinophyceae</taxon>
        <taxon>Suessiales</taxon>
        <taxon>Symbiodiniaceae</taxon>
        <taxon>Durusdinium</taxon>
    </lineage>
</organism>
<dbReference type="Pfam" id="PF08795">
    <property type="entry name" value="DUF1796"/>
    <property type="match status" value="1"/>
</dbReference>
<dbReference type="Proteomes" id="UP001642484">
    <property type="component" value="Unassembled WGS sequence"/>
</dbReference>
<proteinExistence type="predicted"/>
<evidence type="ECO:0000313" key="1">
    <source>
        <dbReference type="EMBL" id="CAK8988939.1"/>
    </source>
</evidence>